<proteinExistence type="predicted"/>
<reference evidence="3 4" key="1">
    <citation type="journal article" date="2013" name="Genome Biol.">
        <title>Genome of Acanthamoeba castellanii highlights extensive lateral gene transfer and early evolution of tyrosine kinase signaling.</title>
        <authorList>
            <person name="Clarke M."/>
            <person name="Lohan A.J."/>
            <person name="Liu B."/>
            <person name="Lagkouvardos I."/>
            <person name="Roy S."/>
            <person name="Zafar N."/>
            <person name="Bertelli C."/>
            <person name="Schilde C."/>
            <person name="Kianianmomeni A."/>
            <person name="Burglin T.R."/>
            <person name="Frech C."/>
            <person name="Turcotte B."/>
            <person name="Kopec K.O."/>
            <person name="Synnott J.M."/>
            <person name="Choo C."/>
            <person name="Paponov I."/>
            <person name="Finkler A."/>
            <person name="Soon Heng Tan C."/>
            <person name="Hutchins A.P."/>
            <person name="Weinmeier T."/>
            <person name="Rattei T."/>
            <person name="Chu J.S."/>
            <person name="Gimenez G."/>
            <person name="Irimia M."/>
            <person name="Rigden D.J."/>
            <person name="Fitzpatrick D.A."/>
            <person name="Lorenzo-Morales J."/>
            <person name="Bateman A."/>
            <person name="Chiu C.H."/>
            <person name="Tang P."/>
            <person name="Hegemann P."/>
            <person name="Fromm H."/>
            <person name="Raoult D."/>
            <person name="Greub G."/>
            <person name="Miranda-Saavedra D."/>
            <person name="Chen N."/>
            <person name="Nash P."/>
            <person name="Ginger M.L."/>
            <person name="Horn M."/>
            <person name="Schaap P."/>
            <person name="Caler L."/>
            <person name="Loftus B."/>
        </authorList>
    </citation>
    <scope>NUCLEOTIDE SEQUENCE [LARGE SCALE GENOMIC DNA]</scope>
    <source>
        <strain evidence="3 4">Neff</strain>
    </source>
</reference>
<dbReference type="GO" id="GO:0004527">
    <property type="term" value="F:exonuclease activity"/>
    <property type="evidence" value="ECO:0007669"/>
    <property type="project" value="UniProtKB-KW"/>
</dbReference>
<organism evidence="3 4">
    <name type="scientific">Acanthamoeba castellanii (strain ATCC 30010 / Neff)</name>
    <dbReference type="NCBI Taxonomy" id="1257118"/>
    <lineage>
        <taxon>Eukaryota</taxon>
        <taxon>Amoebozoa</taxon>
        <taxon>Discosea</taxon>
        <taxon>Longamoebia</taxon>
        <taxon>Centramoebida</taxon>
        <taxon>Acanthamoebidae</taxon>
        <taxon>Acanthamoeba</taxon>
    </lineage>
</organism>
<evidence type="ECO:0000256" key="1">
    <source>
        <dbReference type="SAM" id="MobiDB-lite"/>
    </source>
</evidence>
<dbReference type="PANTHER" id="PTHR14859">
    <property type="entry name" value="CALCOFLUOR WHITE HYPERSENSITIVE PROTEIN PRECURSOR"/>
    <property type="match status" value="1"/>
</dbReference>
<dbReference type="KEGG" id="acan:ACA1_157850"/>
<keyword evidence="4" id="KW-1185">Reference proteome</keyword>
<dbReference type="STRING" id="1257118.L8HBE3"/>
<dbReference type="GO" id="GO:0016020">
    <property type="term" value="C:membrane"/>
    <property type="evidence" value="ECO:0007669"/>
    <property type="project" value="GOC"/>
</dbReference>
<feature type="compositionally biased region" description="Acidic residues" evidence="1">
    <location>
        <begin position="247"/>
        <end position="260"/>
    </location>
</feature>
<name>L8HBE3_ACACF</name>
<evidence type="ECO:0000259" key="2">
    <source>
        <dbReference type="Pfam" id="PF03372"/>
    </source>
</evidence>
<dbReference type="InterPro" id="IPR051916">
    <property type="entry name" value="GPI-anchor_lipid_remodeler"/>
</dbReference>
<keyword evidence="3" id="KW-0269">Exonuclease</keyword>
<dbReference type="Proteomes" id="UP000011083">
    <property type="component" value="Unassembled WGS sequence"/>
</dbReference>
<dbReference type="OrthoDB" id="200415at2759"/>
<dbReference type="GO" id="GO:0006506">
    <property type="term" value="P:GPI anchor biosynthetic process"/>
    <property type="evidence" value="ECO:0007669"/>
    <property type="project" value="TreeGrafter"/>
</dbReference>
<sequence length="329" mass="37071">MEVRVVSLNVHSWQDRWRRSNTRRVAALLRQLRPHILCLQEVHARPRWFADDFGAEGEEDPKSTDLSLFQSLLALPLEGETLTEDGWPWAWEWLSLAESGGSAVASRLPVTHRHLHRLPTPDRPLVGLRVATGGPLGAVDIFSVHLDHLHESRRTAQIESLVAYLDEAGCGPLRALLGDFNALSREDYDDGEWERIGVRRQGARLDPPSAEATELLRRLGYTDVRHTTTTAHDHNDEDDARDKVDDEAGDDDDDDDDEEVEVHTEGWTCWAGTRVDYAWLSNDLQRAVVDARLRVVPDLTVSDHRPLLLSLHVHDPTPSTDQPDCQVAS</sequence>
<dbReference type="Gene3D" id="3.60.10.10">
    <property type="entry name" value="Endonuclease/exonuclease/phosphatase"/>
    <property type="match status" value="1"/>
</dbReference>
<dbReference type="InterPro" id="IPR005135">
    <property type="entry name" value="Endo/exonuclease/phosphatase"/>
</dbReference>
<feature type="region of interest" description="Disordered" evidence="1">
    <location>
        <begin position="227"/>
        <end position="264"/>
    </location>
</feature>
<gene>
    <name evidence="3" type="ORF">ACA1_157850</name>
</gene>
<keyword evidence="3" id="KW-0255">Endonuclease</keyword>
<keyword evidence="3" id="KW-0378">Hydrolase</keyword>
<dbReference type="VEuPathDB" id="AmoebaDB:ACA1_157850"/>
<accession>L8HBE3</accession>
<dbReference type="PANTHER" id="PTHR14859:SF1">
    <property type="entry name" value="PGAP2-INTERACTING PROTEIN"/>
    <property type="match status" value="1"/>
</dbReference>
<feature type="domain" description="Endonuclease/exonuclease/phosphatase" evidence="2">
    <location>
        <begin position="22"/>
        <end position="304"/>
    </location>
</feature>
<dbReference type="EMBL" id="KB007890">
    <property type="protein sequence ID" value="ELR22043.1"/>
    <property type="molecule type" value="Genomic_DNA"/>
</dbReference>
<evidence type="ECO:0000313" key="4">
    <source>
        <dbReference type="Proteomes" id="UP000011083"/>
    </source>
</evidence>
<feature type="compositionally biased region" description="Basic and acidic residues" evidence="1">
    <location>
        <begin position="227"/>
        <end position="246"/>
    </location>
</feature>
<dbReference type="GeneID" id="14922963"/>
<dbReference type="AlphaFoldDB" id="L8HBE3"/>
<dbReference type="InterPro" id="IPR036691">
    <property type="entry name" value="Endo/exonu/phosph_ase_sf"/>
</dbReference>
<evidence type="ECO:0000313" key="3">
    <source>
        <dbReference type="EMBL" id="ELR22043.1"/>
    </source>
</evidence>
<dbReference type="GO" id="GO:0004519">
    <property type="term" value="F:endonuclease activity"/>
    <property type="evidence" value="ECO:0007669"/>
    <property type="project" value="UniProtKB-KW"/>
</dbReference>
<dbReference type="Pfam" id="PF03372">
    <property type="entry name" value="Exo_endo_phos"/>
    <property type="match status" value="1"/>
</dbReference>
<dbReference type="RefSeq" id="XP_004348501.1">
    <property type="nucleotide sequence ID" value="XM_004348451.1"/>
</dbReference>
<protein>
    <submittedName>
        <fullName evidence="3">Endonuclease/exonuclease/phosphatase family protein</fullName>
    </submittedName>
</protein>
<dbReference type="SUPFAM" id="SSF56219">
    <property type="entry name" value="DNase I-like"/>
    <property type="match status" value="1"/>
</dbReference>
<keyword evidence="3" id="KW-0540">Nuclease</keyword>